<feature type="binding site" evidence="16">
    <location>
        <position position="34"/>
    </location>
    <ligand>
        <name>Mg(2+)</name>
        <dbReference type="ChEBI" id="CHEBI:18420"/>
    </ligand>
</feature>
<evidence type="ECO:0000256" key="5">
    <source>
        <dbReference type="ARBA" id="ARBA00022490"/>
    </source>
</evidence>
<name>E4YJE6_OIKDI</name>
<proteinExistence type="inferred from homology"/>
<dbReference type="Gene3D" id="3.40.50.300">
    <property type="entry name" value="P-loop containing nucleotide triphosphate hydrolases"/>
    <property type="match status" value="1"/>
</dbReference>
<feature type="binding site" evidence="15">
    <location>
        <position position="73"/>
    </location>
    <ligand>
        <name>GTP</name>
        <dbReference type="ChEBI" id="CHEBI:37565"/>
    </ligand>
</feature>
<dbReference type="InterPro" id="IPR006689">
    <property type="entry name" value="Small_GTPase_ARF/SAR"/>
</dbReference>
<evidence type="ECO:0000256" key="4">
    <source>
        <dbReference type="ARBA" id="ARBA00022473"/>
    </source>
</evidence>
<keyword evidence="16" id="KW-0460">Magnesium</keyword>
<dbReference type="GO" id="GO:0005868">
    <property type="term" value="C:cytoplasmic dynein complex"/>
    <property type="evidence" value="ECO:0007669"/>
    <property type="project" value="InterPro"/>
</dbReference>
<organism evidence="17">
    <name type="scientific">Oikopleura dioica</name>
    <name type="common">Tunicate</name>
    <dbReference type="NCBI Taxonomy" id="34765"/>
    <lineage>
        <taxon>Eukaryota</taxon>
        <taxon>Metazoa</taxon>
        <taxon>Chordata</taxon>
        <taxon>Tunicata</taxon>
        <taxon>Appendicularia</taxon>
        <taxon>Copelata</taxon>
        <taxon>Oikopleuridae</taxon>
        <taxon>Oikopleura</taxon>
    </lineage>
</organism>
<evidence type="ECO:0000256" key="15">
    <source>
        <dbReference type="PIRSR" id="PIRSR606689-1"/>
    </source>
</evidence>
<evidence type="ECO:0000256" key="11">
    <source>
        <dbReference type="ARBA" id="ARBA00023134"/>
    </source>
</evidence>
<comment type="similarity">
    <text evidence="2">Belongs to the dynein light intermediate chain family.</text>
</comment>
<keyword evidence="14" id="KW-0966">Cell projection</keyword>
<dbReference type="PANTHER" id="PTHR13236">
    <property type="entry name" value="DYNEIN 2 LIGHT INTERMEDIATE CHAIN, ISOFORM 2"/>
    <property type="match status" value="1"/>
</dbReference>
<keyword evidence="11 15" id="KW-0342">GTP-binding</keyword>
<evidence type="ECO:0000256" key="8">
    <source>
        <dbReference type="ARBA" id="ARBA00022794"/>
    </source>
</evidence>
<evidence type="ECO:0000313" key="17">
    <source>
        <dbReference type="EMBL" id="CBY35607.1"/>
    </source>
</evidence>
<dbReference type="GO" id="GO:0005874">
    <property type="term" value="C:microtubule"/>
    <property type="evidence" value="ECO:0007669"/>
    <property type="project" value="UniProtKB-KW"/>
</dbReference>
<dbReference type="EMBL" id="FN654652">
    <property type="protein sequence ID" value="CBY35607.1"/>
    <property type="molecule type" value="Genomic_DNA"/>
</dbReference>
<keyword evidence="12" id="KW-0505">Motor protein</keyword>
<keyword evidence="13" id="KW-0206">Cytoskeleton</keyword>
<evidence type="ECO:0000256" key="1">
    <source>
        <dbReference type="ARBA" id="ARBA00004120"/>
    </source>
</evidence>
<evidence type="ECO:0000256" key="6">
    <source>
        <dbReference type="ARBA" id="ARBA00022701"/>
    </source>
</evidence>
<dbReference type="GO" id="GO:0003924">
    <property type="term" value="F:GTPase activity"/>
    <property type="evidence" value="ECO:0007669"/>
    <property type="project" value="InterPro"/>
</dbReference>
<feature type="binding site" evidence="16">
    <location>
        <position position="50"/>
    </location>
    <ligand>
        <name>Mg(2+)</name>
        <dbReference type="ChEBI" id="CHEBI:18420"/>
    </ligand>
</feature>
<dbReference type="GO" id="GO:0035735">
    <property type="term" value="P:intraciliary transport involved in cilium assembly"/>
    <property type="evidence" value="ECO:0007669"/>
    <property type="project" value="InterPro"/>
</dbReference>
<keyword evidence="7 15" id="KW-0547">Nucleotide-binding</keyword>
<dbReference type="InterPro" id="IPR027417">
    <property type="entry name" value="P-loop_NTPase"/>
</dbReference>
<protein>
    <recommendedName>
        <fullName evidence="3">Cytoplasmic dynein 2 light intermediate chain 1</fullName>
    </recommendedName>
</protein>
<keyword evidence="4" id="KW-0217">Developmental protein</keyword>
<comment type="subcellular location">
    <subcellularLocation>
        <location evidence="1">Cytoplasm</location>
        <location evidence="1">Cytoskeleton</location>
        <location evidence="1">Cilium basal body</location>
    </subcellularLocation>
</comment>
<evidence type="ECO:0000256" key="13">
    <source>
        <dbReference type="ARBA" id="ARBA00023212"/>
    </source>
</evidence>
<dbReference type="GO" id="GO:0005525">
    <property type="term" value="F:GTP binding"/>
    <property type="evidence" value="ECO:0007669"/>
    <property type="project" value="UniProtKB-KW"/>
</dbReference>
<evidence type="ECO:0000256" key="3">
    <source>
        <dbReference type="ARBA" id="ARBA00018863"/>
    </source>
</evidence>
<feature type="binding site" evidence="15">
    <location>
        <begin position="27"/>
        <end position="34"/>
    </location>
    <ligand>
        <name>GTP</name>
        <dbReference type="ChEBI" id="CHEBI:37565"/>
    </ligand>
</feature>
<feature type="binding site" evidence="15">
    <location>
        <begin position="133"/>
        <end position="136"/>
    </location>
    <ligand>
        <name>GTP</name>
        <dbReference type="ChEBI" id="CHEBI:37565"/>
    </ligand>
</feature>
<reference evidence="17" key="1">
    <citation type="journal article" date="2010" name="Science">
        <title>Plasticity of animal genome architecture unmasked by rapid evolution of a pelagic tunicate.</title>
        <authorList>
            <person name="Denoeud F."/>
            <person name="Henriet S."/>
            <person name="Mungpakdee S."/>
            <person name="Aury J.M."/>
            <person name="Da Silva C."/>
            <person name="Brinkmann H."/>
            <person name="Mikhaleva J."/>
            <person name="Olsen L.C."/>
            <person name="Jubin C."/>
            <person name="Canestro C."/>
            <person name="Bouquet J.M."/>
            <person name="Danks G."/>
            <person name="Poulain J."/>
            <person name="Campsteijn C."/>
            <person name="Adamski M."/>
            <person name="Cross I."/>
            <person name="Yadetie F."/>
            <person name="Muffato M."/>
            <person name="Louis A."/>
            <person name="Butcher S."/>
            <person name="Tsagkogeorga G."/>
            <person name="Konrad A."/>
            <person name="Singh S."/>
            <person name="Jensen M.F."/>
            <person name="Cong E.H."/>
            <person name="Eikeseth-Otteraa H."/>
            <person name="Noel B."/>
            <person name="Anthouard V."/>
            <person name="Porcel B.M."/>
            <person name="Kachouri-Lafond R."/>
            <person name="Nishino A."/>
            <person name="Ugolini M."/>
            <person name="Chourrout P."/>
            <person name="Nishida H."/>
            <person name="Aasland R."/>
            <person name="Huzurbazar S."/>
            <person name="Westhof E."/>
            <person name="Delsuc F."/>
            <person name="Lehrach H."/>
            <person name="Reinhardt R."/>
            <person name="Weissenbach J."/>
            <person name="Roy S.W."/>
            <person name="Artiguenave F."/>
            <person name="Postlethwait J.H."/>
            <person name="Manak J.R."/>
            <person name="Thompson E.M."/>
            <person name="Jaillon O."/>
            <person name="Du Pasquier L."/>
            <person name="Boudinot P."/>
            <person name="Liberles D.A."/>
            <person name="Volff J.N."/>
            <person name="Philippe H."/>
            <person name="Lenhard B."/>
            <person name="Roest Crollius H."/>
            <person name="Wincker P."/>
            <person name="Chourrout D."/>
        </authorList>
    </citation>
    <scope>NUCLEOTIDE SEQUENCE [LARGE SCALE GENOMIC DNA]</scope>
</reference>
<dbReference type="SUPFAM" id="SSF52540">
    <property type="entry name" value="P-loop containing nucleoside triphosphate hydrolases"/>
    <property type="match status" value="1"/>
</dbReference>
<dbReference type="GO" id="GO:0005930">
    <property type="term" value="C:axoneme"/>
    <property type="evidence" value="ECO:0007669"/>
    <property type="project" value="TreeGrafter"/>
</dbReference>
<dbReference type="GO" id="GO:0036064">
    <property type="term" value="C:ciliary basal body"/>
    <property type="evidence" value="ECO:0007669"/>
    <property type="project" value="TreeGrafter"/>
</dbReference>
<dbReference type="GO" id="GO:0046872">
    <property type="term" value="F:metal ion binding"/>
    <property type="evidence" value="ECO:0007669"/>
    <property type="project" value="UniProtKB-KW"/>
</dbReference>
<keyword evidence="8" id="KW-0970">Cilium biogenesis/degradation</keyword>
<dbReference type="GO" id="GO:0045504">
    <property type="term" value="F:dynein heavy chain binding"/>
    <property type="evidence" value="ECO:0007669"/>
    <property type="project" value="TreeGrafter"/>
</dbReference>
<dbReference type="AlphaFoldDB" id="E4YJE6"/>
<evidence type="ECO:0000256" key="10">
    <source>
        <dbReference type="ARBA" id="ARBA00023069"/>
    </source>
</evidence>
<dbReference type="InterPro" id="IPR040045">
    <property type="entry name" value="DYNC2LI1"/>
</dbReference>
<evidence type="ECO:0000256" key="14">
    <source>
        <dbReference type="ARBA" id="ARBA00023273"/>
    </source>
</evidence>
<evidence type="ECO:0000256" key="9">
    <source>
        <dbReference type="ARBA" id="ARBA00023017"/>
    </source>
</evidence>
<sequence length="140" mass="15735">MNLWRNMETERRKQQKDKGATNVIIFGGHKSGKSSVIRTLLNEDAPTECTVGLSYSYYRSKGDKNFNLWEIGGELNVSGRNMALVPLEHSTNVVLVLLLDLATLSQIEDLVKKLGKFNAALKNKNVKLAIVANKYDQLRQ</sequence>
<keyword evidence="16" id="KW-0479">Metal-binding</keyword>
<evidence type="ECO:0000256" key="12">
    <source>
        <dbReference type="ARBA" id="ARBA00023175"/>
    </source>
</evidence>
<dbReference type="PANTHER" id="PTHR13236:SF0">
    <property type="entry name" value="CYTOPLASMIC DYNEIN 2 LIGHT INTERMEDIATE CHAIN 1"/>
    <property type="match status" value="1"/>
</dbReference>
<keyword evidence="5" id="KW-0963">Cytoplasm</keyword>
<gene>
    <name evidence="17" type="ORF">GSOID_T00027433001</name>
</gene>
<accession>E4YJE6</accession>
<dbReference type="Pfam" id="PF00025">
    <property type="entry name" value="Arf"/>
    <property type="match status" value="1"/>
</dbReference>
<evidence type="ECO:0000256" key="16">
    <source>
        <dbReference type="PIRSR" id="PIRSR606689-2"/>
    </source>
</evidence>
<evidence type="ECO:0000256" key="2">
    <source>
        <dbReference type="ARBA" id="ARBA00006831"/>
    </source>
</evidence>
<keyword evidence="10" id="KW-0969">Cilium</keyword>
<dbReference type="Proteomes" id="UP000011014">
    <property type="component" value="Unassembled WGS sequence"/>
</dbReference>
<dbReference type="GO" id="GO:0035721">
    <property type="term" value="P:intraciliary retrograde transport"/>
    <property type="evidence" value="ECO:0007669"/>
    <property type="project" value="InterPro"/>
</dbReference>
<keyword evidence="9" id="KW-0243">Dynein</keyword>
<keyword evidence="6" id="KW-0493">Microtubule</keyword>
<evidence type="ECO:0000256" key="7">
    <source>
        <dbReference type="ARBA" id="ARBA00022741"/>
    </source>
</evidence>